<evidence type="ECO:0000256" key="8">
    <source>
        <dbReference type="ARBA" id="ARBA00023211"/>
    </source>
</evidence>
<dbReference type="RefSeq" id="XP_024686907.1">
    <property type="nucleotide sequence ID" value="XM_024830944.1"/>
</dbReference>
<dbReference type="InterPro" id="IPR000222">
    <property type="entry name" value="PP2C_BS"/>
</dbReference>
<proteinExistence type="inferred from homology"/>
<gene>
    <name evidence="13" type="ORF">P174DRAFT_499995</name>
</gene>
<dbReference type="PANTHER" id="PTHR13832:SF803">
    <property type="entry name" value="PROTEIN PHOSPHATASE 1G"/>
    <property type="match status" value="1"/>
</dbReference>
<keyword evidence="5 9" id="KW-0378">Hydrolase</keyword>
<dbReference type="OrthoDB" id="659at2759"/>
<evidence type="ECO:0000259" key="12">
    <source>
        <dbReference type="PROSITE" id="PS51746"/>
    </source>
</evidence>
<keyword evidence="7 9" id="KW-0904">Protein phosphatase</keyword>
<keyword evidence="6" id="KW-0460">Magnesium</keyword>
<dbReference type="PROSITE" id="PS01032">
    <property type="entry name" value="PPM_1"/>
    <property type="match status" value="1"/>
</dbReference>
<evidence type="ECO:0000256" key="7">
    <source>
        <dbReference type="ARBA" id="ARBA00022912"/>
    </source>
</evidence>
<evidence type="ECO:0000313" key="14">
    <source>
        <dbReference type="Proteomes" id="UP000234474"/>
    </source>
</evidence>
<dbReference type="Gene3D" id="3.60.40.10">
    <property type="entry name" value="PPM-type phosphatase domain"/>
    <property type="match status" value="1"/>
</dbReference>
<evidence type="ECO:0000256" key="5">
    <source>
        <dbReference type="ARBA" id="ARBA00022801"/>
    </source>
</evidence>
<feature type="domain" description="PPM-type phosphatase" evidence="12">
    <location>
        <begin position="17"/>
        <end position="333"/>
    </location>
</feature>
<dbReference type="InterPro" id="IPR036457">
    <property type="entry name" value="PPM-type-like_dom_sf"/>
</dbReference>
<comment type="cofactor">
    <cofactor evidence="1">
        <name>Mn(2+)</name>
        <dbReference type="ChEBI" id="CHEBI:29035"/>
    </cofactor>
</comment>
<dbReference type="Pfam" id="PF00481">
    <property type="entry name" value="PP2C"/>
    <property type="match status" value="1"/>
</dbReference>
<dbReference type="STRING" id="1392255.A0A2I1CL17"/>
<dbReference type="InterPro" id="IPR001932">
    <property type="entry name" value="PPM-type_phosphatase-like_dom"/>
</dbReference>
<accession>A0A2I1CL17</accession>
<dbReference type="EMBL" id="MSZS01000001">
    <property type="protein sequence ID" value="PKX98312.1"/>
    <property type="molecule type" value="Genomic_DNA"/>
</dbReference>
<dbReference type="InterPro" id="IPR015655">
    <property type="entry name" value="PP2C"/>
</dbReference>
<keyword evidence="11" id="KW-0732">Signal</keyword>
<sequence length="338" mass="36712">MFRNTILSTSDALLLFDAGAGQVQGRRPFQEDRCTFVLPDQFPSQTNDKLTYFAVYDGHGSELVSDHASRDLHLLLAKRPEFDQGDYEAAIRGALIDEDAVLLDTFNNLTTEPAVSGSTVALCFVNLTKGDLVVANLGDSHVILAERDNRTDHPSQIRRLSKSHKPDTPDEKARIEDAGGAVNTRRGTARLAQSYIKFLTFAISIPPGSLNMSRALGDLQYKNPINNAGDEYSSSKTRRASATTSAPETRGNFLSVEPHMTRMTLSPDRRYLVVVTSDGVSDNIDDATLIHHVMRLSMRGMRAGDIAQEIATTAAAQTAKGGSDNASCIVALLDGQNT</sequence>
<comment type="caution">
    <text evidence="13">The sequence shown here is derived from an EMBL/GenBank/DDBJ whole genome shotgun (WGS) entry which is preliminary data.</text>
</comment>
<dbReference type="SUPFAM" id="SSF81606">
    <property type="entry name" value="PP2C-like"/>
    <property type="match status" value="1"/>
</dbReference>
<feature type="region of interest" description="Disordered" evidence="10">
    <location>
        <begin position="149"/>
        <end position="173"/>
    </location>
</feature>
<evidence type="ECO:0000256" key="4">
    <source>
        <dbReference type="ARBA" id="ARBA00022723"/>
    </source>
</evidence>
<feature type="region of interest" description="Disordered" evidence="10">
    <location>
        <begin position="225"/>
        <end position="251"/>
    </location>
</feature>
<evidence type="ECO:0000256" key="1">
    <source>
        <dbReference type="ARBA" id="ARBA00001936"/>
    </source>
</evidence>
<protein>
    <recommendedName>
        <fullName evidence="3">protein-serine/threonine phosphatase</fullName>
        <ecNumber evidence="3">3.1.3.16</ecNumber>
    </recommendedName>
</protein>
<feature type="compositionally biased region" description="Basic and acidic residues" evidence="10">
    <location>
        <begin position="164"/>
        <end position="173"/>
    </location>
</feature>
<evidence type="ECO:0000256" key="2">
    <source>
        <dbReference type="ARBA" id="ARBA00006702"/>
    </source>
</evidence>
<evidence type="ECO:0000256" key="11">
    <source>
        <dbReference type="SAM" id="SignalP"/>
    </source>
</evidence>
<dbReference type="GO" id="GO:0004722">
    <property type="term" value="F:protein serine/threonine phosphatase activity"/>
    <property type="evidence" value="ECO:0007669"/>
    <property type="project" value="UniProtKB-EC"/>
</dbReference>
<dbReference type="OMA" id="HVMKLSM"/>
<evidence type="ECO:0000256" key="10">
    <source>
        <dbReference type="SAM" id="MobiDB-lite"/>
    </source>
</evidence>
<dbReference type="GeneID" id="36538281"/>
<comment type="similarity">
    <text evidence="2 9">Belongs to the PP2C family.</text>
</comment>
<dbReference type="SMART" id="SM00332">
    <property type="entry name" value="PP2Cc"/>
    <property type="match status" value="1"/>
</dbReference>
<keyword evidence="8" id="KW-0464">Manganese</keyword>
<dbReference type="PANTHER" id="PTHR13832">
    <property type="entry name" value="PROTEIN PHOSPHATASE 2C"/>
    <property type="match status" value="1"/>
</dbReference>
<evidence type="ECO:0000256" key="3">
    <source>
        <dbReference type="ARBA" id="ARBA00013081"/>
    </source>
</evidence>
<evidence type="ECO:0000256" key="6">
    <source>
        <dbReference type="ARBA" id="ARBA00022842"/>
    </source>
</evidence>
<feature type="signal peptide" evidence="11">
    <location>
        <begin position="1"/>
        <end position="25"/>
    </location>
</feature>
<feature type="chain" id="PRO_5014180911" description="protein-serine/threonine phosphatase" evidence="11">
    <location>
        <begin position="26"/>
        <end position="338"/>
    </location>
</feature>
<dbReference type="FunFam" id="3.60.40.10:FF:000162">
    <property type="entry name" value="Protein serine/threonine phosphatase 2C"/>
    <property type="match status" value="1"/>
</dbReference>
<evidence type="ECO:0000313" key="13">
    <source>
        <dbReference type="EMBL" id="PKX98312.1"/>
    </source>
</evidence>
<keyword evidence="14" id="KW-1185">Reference proteome</keyword>
<reference evidence="14" key="1">
    <citation type="journal article" date="2018" name="Proc. Natl. Acad. Sci. U.S.A.">
        <title>Linking secondary metabolites to gene clusters through genome sequencing of six diverse Aspergillus species.</title>
        <authorList>
            <person name="Kaerboelling I."/>
            <person name="Vesth T.C."/>
            <person name="Frisvad J.C."/>
            <person name="Nybo J.L."/>
            <person name="Theobald S."/>
            <person name="Kuo A."/>
            <person name="Bowyer P."/>
            <person name="Matsuda Y."/>
            <person name="Mondo S."/>
            <person name="Lyhne E.K."/>
            <person name="Kogle M.E."/>
            <person name="Clum A."/>
            <person name="Lipzen A."/>
            <person name="Salamov A."/>
            <person name="Ngan C.Y."/>
            <person name="Daum C."/>
            <person name="Chiniquy J."/>
            <person name="Barry K."/>
            <person name="LaButti K."/>
            <person name="Haridas S."/>
            <person name="Simmons B.A."/>
            <person name="Magnuson J.K."/>
            <person name="Mortensen U.H."/>
            <person name="Larsen T.O."/>
            <person name="Grigoriev I.V."/>
            <person name="Baker S.E."/>
            <person name="Andersen M.R."/>
        </authorList>
    </citation>
    <scope>NUCLEOTIDE SEQUENCE [LARGE SCALE GENOMIC DNA]</scope>
    <source>
        <strain evidence="14">IBT 16806</strain>
    </source>
</reference>
<dbReference type="AlphaFoldDB" id="A0A2I1CL17"/>
<dbReference type="CDD" id="cd00143">
    <property type="entry name" value="PP2Cc"/>
    <property type="match status" value="1"/>
</dbReference>
<dbReference type="Proteomes" id="UP000234474">
    <property type="component" value="Unassembled WGS sequence"/>
</dbReference>
<keyword evidence="4" id="KW-0479">Metal-binding</keyword>
<dbReference type="VEuPathDB" id="FungiDB:P174DRAFT_499995"/>
<evidence type="ECO:0000256" key="9">
    <source>
        <dbReference type="RuleBase" id="RU003465"/>
    </source>
</evidence>
<name>A0A2I1CL17_ASPN1</name>
<dbReference type="PROSITE" id="PS51746">
    <property type="entry name" value="PPM_2"/>
    <property type="match status" value="1"/>
</dbReference>
<organism evidence="13 14">
    <name type="scientific">Aspergillus novofumigatus (strain IBT 16806)</name>
    <dbReference type="NCBI Taxonomy" id="1392255"/>
    <lineage>
        <taxon>Eukaryota</taxon>
        <taxon>Fungi</taxon>
        <taxon>Dikarya</taxon>
        <taxon>Ascomycota</taxon>
        <taxon>Pezizomycotina</taxon>
        <taxon>Eurotiomycetes</taxon>
        <taxon>Eurotiomycetidae</taxon>
        <taxon>Eurotiales</taxon>
        <taxon>Aspergillaceae</taxon>
        <taxon>Aspergillus</taxon>
        <taxon>Aspergillus subgen. Fumigati</taxon>
    </lineage>
</organism>
<dbReference type="GO" id="GO:0046872">
    <property type="term" value="F:metal ion binding"/>
    <property type="evidence" value="ECO:0007669"/>
    <property type="project" value="UniProtKB-KW"/>
</dbReference>
<dbReference type="EC" id="3.1.3.16" evidence="3"/>